<evidence type="ECO:0000313" key="1">
    <source>
        <dbReference type="EMBL" id="EKC70667.1"/>
    </source>
</evidence>
<feature type="non-terminal residue" evidence="1">
    <location>
        <position position="1"/>
    </location>
</feature>
<organism evidence="1">
    <name type="scientific">human gut metagenome</name>
    <dbReference type="NCBI Taxonomy" id="408170"/>
    <lineage>
        <taxon>unclassified sequences</taxon>
        <taxon>metagenomes</taxon>
        <taxon>organismal metagenomes</taxon>
    </lineage>
</organism>
<sequence>AGISLSGLQQKNFLNADFVNAVESIDGVTGIKRWYYTDAEYLVNGNSGKWIQGFCRDEQQNLEEERIAGTIDYDELVAGNGIVLLQERADLYDIEAALGDTVEVNYKTESGQIRTKTYTVMGIVNEYSYSGFSKCFALPEQLMNEATGIDCTGTISVITDMEKFDTV</sequence>
<reference evidence="1" key="1">
    <citation type="journal article" date="2013" name="Environ. Microbiol.">
        <title>Microbiota from the distal guts of lean and obese adolescents exhibit partial functional redundancy besides clear differences in community structure.</title>
        <authorList>
            <person name="Ferrer M."/>
            <person name="Ruiz A."/>
            <person name="Lanza F."/>
            <person name="Haange S.B."/>
            <person name="Oberbach A."/>
            <person name="Till H."/>
            <person name="Bargiela R."/>
            <person name="Campoy C."/>
            <person name="Segura M.T."/>
            <person name="Richter M."/>
            <person name="von Bergen M."/>
            <person name="Seifert J."/>
            <person name="Suarez A."/>
        </authorList>
    </citation>
    <scope>NUCLEOTIDE SEQUENCE</scope>
</reference>
<gene>
    <name evidence="1" type="ORF">OBE_03776</name>
</gene>
<feature type="non-terminal residue" evidence="1">
    <location>
        <position position="167"/>
    </location>
</feature>
<name>K1TC19_9ZZZZ</name>
<protein>
    <submittedName>
        <fullName evidence="1">ABC transporter, permease</fullName>
    </submittedName>
</protein>
<accession>K1TC19</accession>
<dbReference type="EMBL" id="AJWZ01002546">
    <property type="protein sequence ID" value="EKC70667.1"/>
    <property type="molecule type" value="Genomic_DNA"/>
</dbReference>
<dbReference type="AlphaFoldDB" id="K1TC19"/>
<comment type="caution">
    <text evidence="1">The sequence shown here is derived from an EMBL/GenBank/DDBJ whole genome shotgun (WGS) entry which is preliminary data.</text>
</comment>
<proteinExistence type="predicted"/>